<reference evidence="3 4" key="2">
    <citation type="submission" date="2009-02" db="EMBL/GenBank/DDBJ databases">
        <title>Draft genome sequence of Blautia hydrogenotrophica DSM 10507 (Ruminococcus hydrogenotrophicus DSM 10507).</title>
        <authorList>
            <person name="Sudarsanam P."/>
            <person name="Ley R."/>
            <person name="Guruge J."/>
            <person name="Turnbaugh P.J."/>
            <person name="Mahowald M."/>
            <person name="Liep D."/>
            <person name="Gordon J."/>
        </authorList>
    </citation>
    <scope>NUCLEOTIDE SEQUENCE [LARGE SCALE GENOMIC DNA]</scope>
    <source>
        <strain evidence="4">DSM 10507 / JCM 14656 / S5a33</strain>
    </source>
</reference>
<keyword evidence="2" id="KW-1133">Transmembrane helix</keyword>
<evidence type="ECO:0000256" key="2">
    <source>
        <dbReference type="SAM" id="Phobius"/>
    </source>
</evidence>
<reference evidence="3 4" key="1">
    <citation type="submission" date="2009-01" db="EMBL/GenBank/DDBJ databases">
        <authorList>
            <person name="Fulton L."/>
            <person name="Clifton S."/>
            <person name="Fulton B."/>
            <person name="Xu J."/>
            <person name="Minx P."/>
            <person name="Pepin K.H."/>
            <person name="Johnson M."/>
            <person name="Bhonagiri V."/>
            <person name="Nash W.E."/>
            <person name="Mardis E.R."/>
            <person name="Wilson R.K."/>
        </authorList>
    </citation>
    <scope>NUCLEOTIDE SEQUENCE [LARGE SCALE GENOMIC DNA]</scope>
    <source>
        <strain evidence="4">DSM 10507 / JCM 14656 / S5a33</strain>
    </source>
</reference>
<evidence type="ECO:0000313" key="4">
    <source>
        <dbReference type="Proteomes" id="UP000003100"/>
    </source>
</evidence>
<dbReference type="Proteomes" id="UP000003100">
    <property type="component" value="Unassembled WGS sequence"/>
</dbReference>
<dbReference type="PATRIC" id="fig|476272.21.peg.1524"/>
<feature type="compositionally biased region" description="Basic and acidic residues" evidence="1">
    <location>
        <begin position="69"/>
        <end position="84"/>
    </location>
</feature>
<evidence type="ECO:0000313" key="3">
    <source>
        <dbReference type="EMBL" id="EEG48974.1"/>
    </source>
</evidence>
<protein>
    <recommendedName>
        <fullName evidence="5">Zinc-ribbon domain-containing protein</fullName>
    </recommendedName>
</protein>
<feature type="transmembrane region" description="Helical" evidence="2">
    <location>
        <begin position="102"/>
        <end position="126"/>
    </location>
</feature>
<dbReference type="AlphaFoldDB" id="C0CMK9"/>
<comment type="caution">
    <text evidence="3">The sequence shown here is derived from an EMBL/GenBank/DDBJ whole genome shotgun (WGS) entry which is preliminary data.</text>
</comment>
<dbReference type="eggNOG" id="ENOG5033CCG">
    <property type="taxonomic scope" value="Bacteria"/>
</dbReference>
<evidence type="ECO:0000256" key="1">
    <source>
        <dbReference type="SAM" id="MobiDB-lite"/>
    </source>
</evidence>
<keyword evidence="2" id="KW-0472">Membrane</keyword>
<dbReference type="RefSeq" id="WP_005949154.1">
    <property type="nucleotide sequence ID" value="NZ_CP136423.1"/>
</dbReference>
<dbReference type="EMBL" id="ACBZ01000111">
    <property type="protein sequence ID" value="EEG48974.1"/>
    <property type="molecule type" value="Genomic_DNA"/>
</dbReference>
<feature type="compositionally biased region" description="Basic and acidic residues" evidence="1">
    <location>
        <begin position="50"/>
        <end position="61"/>
    </location>
</feature>
<sequence length="349" mass="38489">MANFCKYCGEPLKSGSSFCGKCGRPVQKPVPRAGQAEQGRKKTGMPKTPPRRDFDQGEREQTPPVMLEEPPRRNFEQGKQVKKDLKGRRNSGKRQSGLPKSLIPLAAAFSVFAVILLVSLILFVAAKHSKGIDTSSPEKIVGSLLEQLEAQDMEGALACFSSEEAAGNFQYEKYVEVYDQESADTLLPAEDEKVLLINQRKLEGQAADQVASTIRVIGLGETAGRLSAEGVTPWKKLGLSKKEYVENVDSKNLKKLSVERVELAAQKKQNTDETQKELNKEGAVYGAQERREYVALYTVGETSYIQGFTVDCYDGEWKIFSMTSKLAGTPALGIPETAKKSAEFDEYTE</sequence>
<evidence type="ECO:0008006" key="5">
    <source>
        <dbReference type="Google" id="ProtNLM"/>
    </source>
</evidence>
<feature type="region of interest" description="Disordered" evidence="1">
    <location>
        <begin position="11"/>
        <end position="97"/>
    </location>
</feature>
<keyword evidence="4" id="KW-1185">Reference proteome</keyword>
<accession>C0CMK9</accession>
<proteinExistence type="predicted"/>
<dbReference type="GeneID" id="86820893"/>
<gene>
    <name evidence="3" type="ORF">RUMHYD_02094</name>
</gene>
<dbReference type="HOGENOM" id="CLU_793804_0_0_9"/>
<organism evidence="3 4">
    <name type="scientific">Blautia hydrogenotrophica (strain DSM 10507 / JCM 14656 / S5a33)</name>
    <name type="common">Ruminococcus hydrogenotrophicus</name>
    <dbReference type="NCBI Taxonomy" id="476272"/>
    <lineage>
        <taxon>Bacteria</taxon>
        <taxon>Bacillati</taxon>
        <taxon>Bacillota</taxon>
        <taxon>Clostridia</taxon>
        <taxon>Lachnospirales</taxon>
        <taxon>Lachnospiraceae</taxon>
        <taxon>Blautia</taxon>
    </lineage>
</organism>
<name>C0CMK9_BLAHS</name>
<keyword evidence="2" id="KW-0812">Transmembrane</keyword>